<evidence type="ECO:0000256" key="2">
    <source>
        <dbReference type="ARBA" id="ARBA00022448"/>
    </source>
</evidence>
<feature type="transmembrane region" description="Helical" evidence="7">
    <location>
        <begin position="206"/>
        <end position="227"/>
    </location>
</feature>
<dbReference type="InterPro" id="IPR036259">
    <property type="entry name" value="MFS_trans_sf"/>
</dbReference>
<feature type="transmembrane region" description="Helical" evidence="7">
    <location>
        <begin position="303"/>
        <end position="325"/>
    </location>
</feature>
<dbReference type="PROSITE" id="PS50850">
    <property type="entry name" value="MFS"/>
    <property type="match status" value="1"/>
</dbReference>
<keyword evidence="3" id="KW-1003">Cell membrane</keyword>
<dbReference type="CDD" id="cd17325">
    <property type="entry name" value="MFS_MdtG_SLC18_like"/>
    <property type="match status" value="1"/>
</dbReference>
<feature type="domain" description="Major facilitator superfamily (MFS) profile" evidence="8">
    <location>
        <begin position="11"/>
        <end position="391"/>
    </location>
</feature>
<evidence type="ECO:0000313" key="9">
    <source>
        <dbReference type="EMBL" id="KKO71178.1"/>
    </source>
</evidence>
<feature type="transmembrane region" description="Helical" evidence="7">
    <location>
        <begin position="337"/>
        <end position="356"/>
    </location>
</feature>
<reference evidence="9 10" key="1">
    <citation type="submission" date="2015-04" db="EMBL/GenBank/DDBJ databases">
        <title>Genome sequence of Kerstersia gyiorum CG1.</title>
        <authorList>
            <person name="Greninger A.L."/>
            <person name="Kozyreva V."/>
            <person name="Chaturvedi V."/>
        </authorList>
    </citation>
    <scope>NUCLEOTIDE SEQUENCE [LARGE SCALE GENOMIC DNA]</scope>
    <source>
        <strain evidence="9 10">CG1</strain>
    </source>
</reference>
<dbReference type="SUPFAM" id="SSF103473">
    <property type="entry name" value="MFS general substrate transporter"/>
    <property type="match status" value="1"/>
</dbReference>
<keyword evidence="10" id="KW-1185">Reference proteome</keyword>
<feature type="transmembrane region" description="Helical" evidence="7">
    <location>
        <begin position="277"/>
        <end position="297"/>
    </location>
</feature>
<keyword evidence="6 7" id="KW-0472">Membrane</keyword>
<dbReference type="InterPro" id="IPR011701">
    <property type="entry name" value="MFS"/>
</dbReference>
<protein>
    <submittedName>
        <fullName evidence="9">Transporter</fullName>
    </submittedName>
</protein>
<comment type="subcellular location">
    <subcellularLocation>
        <location evidence="1">Cell membrane</location>
        <topology evidence="1">Multi-pass membrane protein</topology>
    </subcellularLocation>
</comment>
<dbReference type="PANTHER" id="PTHR23517:SF3">
    <property type="entry name" value="INTEGRAL MEMBRANE TRANSPORT PROTEIN"/>
    <property type="match status" value="1"/>
</dbReference>
<feature type="transmembrane region" description="Helical" evidence="7">
    <location>
        <begin position="76"/>
        <end position="93"/>
    </location>
</feature>
<keyword evidence="4 7" id="KW-0812">Transmembrane</keyword>
<feature type="transmembrane region" description="Helical" evidence="7">
    <location>
        <begin position="138"/>
        <end position="160"/>
    </location>
</feature>
<feature type="transmembrane region" description="Helical" evidence="7">
    <location>
        <begin position="362"/>
        <end position="387"/>
    </location>
</feature>
<proteinExistence type="predicted"/>
<dbReference type="GO" id="GO:0005886">
    <property type="term" value="C:plasma membrane"/>
    <property type="evidence" value="ECO:0007669"/>
    <property type="project" value="UniProtKB-SubCell"/>
</dbReference>
<dbReference type="GO" id="GO:0022857">
    <property type="term" value="F:transmembrane transporter activity"/>
    <property type="evidence" value="ECO:0007669"/>
    <property type="project" value="InterPro"/>
</dbReference>
<dbReference type="Pfam" id="PF07690">
    <property type="entry name" value="MFS_1"/>
    <property type="match status" value="1"/>
</dbReference>
<evidence type="ECO:0000313" key="10">
    <source>
        <dbReference type="Proteomes" id="UP000078084"/>
    </source>
</evidence>
<evidence type="ECO:0000259" key="8">
    <source>
        <dbReference type="PROSITE" id="PS50850"/>
    </source>
</evidence>
<dbReference type="EMBL" id="LBNE01000009">
    <property type="protein sequence ID" value="KKO71178.1"/>
    <property type="molecule type" value="Genomic_DNA"/>
</dbReference>
<dbReference type="Proteomes" id="UP000078084">
    <property type="component" value="Unassembled WGS sequence"/>
</dbReference>
<keyword evidence="2" id="KW-0813">Transport</keyword>
<evidence type="ECO:0000256" key="3">
    <source>
        <dbReference type="ARBA" id="ARBA00022475"/>
    </source>
</evidence>
<evidence type="ECO:0000256" key="1">
    <source>
        <dbReference type="ARBA" id="ARBA00004651"/>
    </source>
</evidence>
<keyword evidence="5 7" id="KW-1133">Transmembrane helix</keyword>
<gene>
    <name evidence="9" type="ORF">AAV32_13090</name>
</gene>
<feature type="transmembrane region" description="Helical" evidence="7">
    <location>
        <begin position="43"/>
        <end position="69"/>
    </location>
</feature>
<feature type="transmembrane region" description="Helical" evidence="7">
    <location>
        <begin position="99"/>
        <end position="118"/>
    </location>
</feature>
<dbReference type="RefSeq" id="WP_068372937.1">
    <property type="nucleotide sequence ID" value="NZ_LBNE01000009.1"/>
</dbReference>
<dbReference type="InterPro" id="IPR020846">
    <property type="entry name" value="MFS_dom"/>
</dbReference>
<dbReference type="STRING" id="206506.AAV32_13090"/>
<name>A0A171KQL1_9BURK</name>
<accession>A0A171KQL1</accession>
<dbReference type="AlphaFoldDB" id="A0A171KQL1"/>
<sequence length="398" mass="40478">MDDSSFSLRKIALAAYGPSVLFGVGIGAMTPVIALSVRGLGASYAVAGLVAALVGLGSLVSNIPAALLVNRYGERRAMIGASLLSAAAMLIAMAAHMVWMMAVATLLVGAAASVFQLARQSYLVQAVPLAMRARALSVLGGTARIGAFVGPFAGAGLIALMDLPGAYLLAMIAMLGAGVLAYKVPDLEVPAALATVGGGKASLLSIARSHAGVFLSLGIGVLMISVLRATRQVVLPLWAEQLGLDSVAISVIYGLVAALDMAVFYHAGKVMDRHGRVWVAVPSVLLMGASLMLMPFASGVISFMATALMLGFGNGISSGIVMTLAADAAPAQGRHHFLGLWRLVSDVGSSAGPLLLSALTGAISLAVGTFVVGTFGLAAAAVFWRCLPHGPGPYRRKA</sequence>
<evidence type="ECO:0000256" key="7">
    <source>
        <dbReference type="SAM" id="Phobius"/>
    </source>
</evidence>
<evidence type="ECO:0000256" key="6">
    <source>
        <dbReference type="ARBA" id="ARBA00023136"/>
    </source>
</evidence>
<feature type="transmembrane region" description="Helical" evidence="7">
    <location>
        <begin position="247"/>
        <end position="265"/>
    </location>
</feature>
<dbReference type="Gene3D" id="1.20.1250.20">
    <property type="entry name" value="MFS general substrate transporter like domains"/>
    <property type="match status" value="2"/>
</dbReference>
<dbReference type="PANTHER" id="PTHR23517">
    <property type="entry name" value="RESISTANCE PROTEIN MDTM, PUTATIVE-RELATED-RELATED"/>
    <property type="match status" value="1"/>
</dbReference>
<evidence type="ECO:0000256" key="4">
    <source>
        <dbReference type="ARBA" id="ARBA00022692"/>
    </source>
</evidence>
<feature type="transmembrane region" description="Helical" evidence="7">
    <location>
        <begin position="166"/>
        <end position="185"/>
    </location>
</feature>
<comment type="caution">
    <text evidence="9">The sequence shown here is derived from an EMBL/GenBank/DDBJ whole genome shotgun (WGS) entry which is preliminary data.</text>
</comment>
<dbReference type="InterPro" id="IPR050171">
    <property type="entry name" value="MFS_Transporters"/>
</dbReference>
<evidence type="ECO:0000256" key="5">
    <source>
        <dbReference type="ARBA" id="ARBA00022989"/>
    </source>
</evidence>
<organism evidence="9 10">
    <name type="scientific">Kerstersia gyiorum</name>
    <dbReference type="NCBI Taxonomy" id="206506"/>
    <lineage>
        <taxon>Bacteria</taxon>
        <taxon>Pseudomonadati</taxon>
        <taxon>Pseudomonadota</taxon>
        <taxon>Betaproteobacteria</taxon>
        <taxon>Burkholderiales</taxon>
        <taxon>Alcaligenaceae</taxon>
        <taxon>Kerstersia</taxon>
    </lineage>
</organism>
<feature type="transmembrane region" description="Helical" evidence="7">
    <location>
        <begin position="12"/>
        <end position="37"/>
    </location>
</feature>